<dbReference type="eggNOG" id="COG0561">
    <property type="taxonomic scope" value="Bacteria"/>
</dbReference>
<proteinExistence type="predicted"/>
<comment type="caution">
    <text evidence="1">The sequence shown here is derived from an EMBL/GenBank/DDBJ whole genome shotgun (WGS) entry which is preliminary data.</text>
</comment>
<dbReference type="STRING" id="518637.EUBIFOR_02530"/>
<protein>
    <submittedName>
        <fullName evidence="1">Cof-like hydrolase</fullName>
    </submittedName>
</protein>
<sequence>MNRGKFMKHKIVFFDMDGTLYQTENDVIQESALDAIQTLKDKGYIVCAATGRPLNQMKLILQRVQFDYYVLINGSYILDKDFQEIGSYPILQGNVNDLVNFSKKHETGLMFHFGDATYIYNNFYPMYDFCKYCNVLDSLFYDPSQSYHLRHKAFNAVVLTKDKKLVDQFMETHPNLRNDLINVKTDGFCFDIFNADNDKSKGIEMILEKTGFTWKDAICFGDSTNDIHMLKKADIGVAMGNASDFVKSYANFATTSTYDNGIYNAVTKILKDE</sequence>
<reference evidence="1 2" key="2">
    <citation type="submission" date="2008-11" db="EMBL/GenBank/DDBJ databases">
        <title>Draft genome sequence of Eubacterium biforme (DSM 3989).</title>
        <authorList>
            <person name="Sudarsanam P."/>
            <person name="Ley R."/>
            <person name="Guruge J."/>
            <person name="Turnbaugh P.J."/>
            <person name="Mahowald M."/>
            <person name="Liep D."/>
            <person name="Gordon J."/>
        </authorList>
    </citation>
    <scope>NUCLEOTIDE SEQUENCE [LARGE SCALE GENOMIC DNA]</scope>
    <source>
        <strain evidence="1 2">DSM 3989</strain>
    </source>
</reference>
<dbReference type="GO" id="GO:0016791">
    <property type="term" value="F:phosphatase activity"/>
    <property type="evidence" value="ECO:0007669"/>
    <property type="project" value="UniProtKB-ARBA"/>
</dbReference>
<accession>B7CE85</accession>
<dbReference type="HOGENOM" id="CLU_044146_7_0_9"/>
<dbReference type="NCBIfam" id="TIGR00099">
    <property type="entry name" value="Cof-subfamily"/>
    <property type="match status" value="1"/>
</dbReference>
<dbReference type="GO" id="GO:0005829">
    <property type="term" value="C:cytosol"/>
    <property type="evidence" value="ECO:0007669"/>
    <property type="project" value="TreeGrafter"/>
</dbReference>
<dbReference type="PANTHER" id="PTHR10000">
    <property type="entry name" value="PHOSPHOSERINE PHOSPHATASE"/>
    <property type="match status" value="1"/>
</dbReference>
<organism evidence="1 2">
    <name type="scientific">Holdemanella biformis DSM 3989</name>
    <dbReference type="NCBI Taxonomy" id="518637"/>
    <lineage>
        <taxon>Bacteria</taxon>
        <taxon>Bacillati</taxon>
        <taxon>Bacillota</taxon>
        <taxon>Erysipelotrichia</taxon>
        <taxon>Erysipelotrichales</taxon>
        <taxon>Erysipelotrichaceae</taxon>
        <taxon>Holdemanella</taxon>
    </lineage>
</organism>
<dbReference type="SFLD" id="SFLDS00003">
    <property type="entry name" value="Haloacid_Dehalogenase"/>
    <property type="match status" value="1"/>
</dbReference>
<dbReference type="PANTHER" id="PTHR10000:SF25">
    <property type="entry name" value="PHOSPHATASE YKRA-RELATED"/>
    <property type="match status" value="1"/>
</dbReference>
<dbReference type="Proteomes" id="UP000004315">
    <property type="component" value="Unassembled WGS sequence"/>
</dbReference>
<evidence type="ECO:0000313" key="1">
    <source>
        <dbReference type="EMBL" id="EEC88957.1"/>
    </source>
</evidence>
<dbReference type="GO" id="GO:0000287">
    <property type="term" value="F:magnesium ion binding"/>
    <property type="evidence" value="ECO:0007669"/>
    <property type="project" value="TreeGrafter"/>
</dbReference>
<dbReference type="Gene3D" id="3.40.50.1000">
    <property type="entry name" value="HAD superfamily/HAD-like"/>
    <property type="match status" value="1"/>
</dbReference>
<name>B7CE85_9FIRM</name>
<dbReference type="InterPro" id="IPR000150">
    <property type="entry name" value="Cof"/>
</dbReference>
<keyword evidence="1" id="KW-0378">Hydrolase</keyword>
<reference evidence="1 2" key="1">
    <citation type="submission" date="2008-10" db="EMBL/GenBank/DDBJ databases">
        <authorList>
            <person name="Fulton L."/>
            <person name="Clifton S."/>
            <person name="Fulton B."/>
            <person name="Xu J."/>
            <person name="Minx P."/>
            <person name="Pepin K.H."/>
            <person name="Johnson M."/>
            <person name="Bhonagiri V."/>
            <person name="Nash W.E."/>
            <person name="Mardis E.R."/>
            <person name="Wilson R.K."/>
        </authorList>
    </citation>
    <scope>NUCLEOTIDE SEQUENCE [LARGE SCALE GENOMIC DNA]</scope>
    <source>
        <strain evidence="1 2">DSM 3989</strain>
    </source>
</reference>
<dbReference type="InterPro" id="IPR036412">
    <property type="entry name" value="HAD-like_sf"/>
</dbReference>
<keyword evidence="2" id="KW-1185">Reference proteome</keyword>
<dbReference type="PROSITE" id="PS01229">
    <property type="entry name" value="COF_2"/>
    <property type="match status" value="1"/>
</dbReference>
<dbReference type="AlphaFoldDB" id="B7CE85"/>
<evidence type="ECO:0000313" key="2">
    <source>
        <dbReference type="Proteomes" id="UP000004315"/>
    </source>
</evidence>
<gene>
    <name evidence="1" type="ORF">EUBIFOR_02530</name>
</gene>
<dbReference type="Gene3D" id="3.30.1240.10">
    <property type="match status" value="1"/>
</dbReference>
<dbReference type="SUPFAM" id="SSF56784">
    <property type="entry name" value="HAD-like"/>
    <property type="match status" value="1"/>
</dbReference>
<dbReference type="EMBL" id="ABYT01000133">
    <property type="protein sequence ID" value="EEC88957.1"/>
    <property type="molecule type" value="Genomic_DNA"/>
</dbReference>
<dbReference type="SFLD" id="SFLDG01140">
    <property type="entry name" value="C2.B:_Phosphomannomutase_and_P"/>
    <property type="match status" value="1"/>
</dbReference>
<dbReference type="InterPro" id="IPR023214">
    <property type="entry name" value="HAD_sf"/>
</dbReference>
<dbReference type="Pfam" id="PF08282">
    <property type="entry name" value="Hydrolase_3"/>
    <property type="match status" value="1"/>
</dbReference>